<dbReference type="InterPro" id="IPR025287">
    <property type="entry name" value="WAK_GUB"/>
</dbReference>
<name>A0AAN9PXF4_CANGL</name>
<evidence type="ECO:0000256" key="2">
    <source>
        <dbReference type="ARBA" id="ARBA00012513"/>
    </source>
</evidence>
<dbReference type="AlphaFoldDB" id="A0AAN9PXF4"/>
<dbReference type="PANTHER" id="PTHR33138:SF1">
    <property type="entry name" value="OS01G0113900 PROTEIN"/>
    <property type="match status" value="1"/>
</dbReference>
<evidence type="ECO:0000256" key="3">
    <source>
        <dbReference type="ARBA" id="ARBA00022729"/>
    </source>
</evidence>
<dbReference type="Proteomes" id="UP001367508">
    <property type="component" value="Unassembled WGS sequence"/>
</dbReference>
<feature type="chain" id="PRO_5042827589" description="non-specific serine/threonine protein kinase" evidence="7">
    <location>
        <begin position="21"/>
        <end position="254"/>
    </location>
</feature>
<gene>
    <name evidence="10" type="ORF">VNO77_33112</name>
</gene>
<evidence type="ECO:0000259" key="9">
    <source>
        <dbReference type="Pfam" id="PF14380"/>
    </source>
</evidence>
<feature type="domain" description="Wall-associated receptor kinase C-terminal" evidence="9">
    <location>
        <begin position="149"/>
        <end position="238"/>
    </location>
</feature>
<protein>
    <recommendedName>
        <fullName evidence="2">non-specific serine/threonine protein kinase</fullName>
        <ecNumber evidence="2">2.7.11.1</ecNumber>
    </recommendedName>
</protein>
<evidence type="ECO:0000256" key="7">
    <source>
        <dbReference type="SAM" id="SignalP"/>
    </source>
</evidence>
<feature type="domain" description="Wall-associated receptor kinase galacturonan-binding" evidence="8">
    <location>
        <begin position="29"/>
        <end position="94"/>
    </location>
</feature>
<dbReference type="GO" id="GO:0030247">
    <property type="term" value="F:polysaccharide binding"/>
    <property type="evidence" value="ECO:0007669"/>
    <property type="project" value="InterPro"/>
</dbReference>
<evidence type="ECO:0000313" key="11">
    <source>
        <dbReference type="Proteomes" id="UP001367508"/>
    </source>
</evidence>
<comment type="catalytic activity">
    <reaction evidence="6">
        <text>L-seryl-[protein] + ATP = O-phospho-L-seryl-[protein] + ADP + H(+)</text>
        <dbReference type="Rhea" id="RHEA:17989"/>
        <dbReference type="Rhea" id="RHEA-COMP:9863"/>
        <dbReference type="Rhea" id="RHEA-COMP:11604"/>
        <dbReference type="ChEBI" id="CHEBI:15378"/>
        <dbReference type="ChEBI" id="CHEBI:29999"/>
        <dbReference type="ChEBI" id="CHEBI:30616"/>
        <dbReference type="ChEBI" id="CHEBI:83421"/>
        <dbReference type="ChEBI" id="CHEBI:456216"/>
        <dbReference type="EC" id="2.7.11.1"/>
    </reaction>
</comment>
<reference evidence="10 11" key="1">
    <citation type="submission" date="2024-01" db="EMBL/GenBank/DDBJ databases">
        <title>The genomes of 5 underutilized Papilionoideae crops provide insights into root nodulation and disease resistanc.</title>
        <authorList>
            <person name="Jiang F."/>
        </authorList>
    </citation>
    <scope>NUCLEOTIDE SEQUENCE [LARGE SCALE GENOMIC DNA]</scope>
    <source>
        <strain evidence="10">LVBAO_FW01</strain>
        <tissue evidence="10">Leaves</tissue>
    </source>
</reference>
<dbReference type="EMBL" id="JAYMYQ010000008">
    <property type="protein sequence ID" value="KAK7314586.1"/>
    <property type="molecule type" value="Genomic_DNA"/>
</dbReference>
<dbReference type="EC" id="2.7.11.1" evidence="2"/>
<evidence type="ECO:0000256" key="5">
    <source>
        <dbReference type="ARBA" id="ARBA00047899"/>
    </source>
</evidence>
<organism evidence="10 11">
    <name type="scientific">Canavalia gladiata</name>
    <name type="common">Sword bean</name>
    <name type="synonym">Dolichos gladiatus</name>
    <dbReference type="NCBI Taxonomy" id="3824"/>
    <lineage>
        <taxon>Eukaryota</taxon>
        <taxon>Viridiplantae</taxon>
        <taxon>Streptophyta</taxon>
        <taxon>Embryophyta</taxon>
        <taxon>Tracheophyta</taxon>
        <taxon>Spermatophyta</taxon>
        <taxon>Magnoliopsida</taxon>
        <taxon>eudicotyledons</taxon>
        <taxon>Gunneridae</taxon>
        <taxon>Pentapetalae</taxon>
        <taxon>rosids</taxon>
        <taxon>fabids</taxon>
        <taxon>Fabales</taxon>
        <taxon>Fabaceae</taxon>
        <taxon>Papilionoideae</taxon>
        <taxon>50 kb inversion clade</taxon>
        <taxon>NPAAA clade</taxon>
        <taxon>indigoferoid/millettioid clade</taxon>
        <taxon>Phaseoleae</taxon>
        <taxon>Canavalia</taxon>
    </lineage>
</organism>
<accession>A0AAN9PXF4</accession>
<evidence type="ECO:0000259" key="8">
    <source>
        <dbReference type="Pfam" id="PF13947"/>
    </source>
</evidence>
<keyword evidence="4" id="KW-0325">Glycoprotein</keyword>
<dbReference type="Pfam" id="PF13947">
    <property type="entry name" value="GUB_WAK_bind"/>
    <property type="match status" value="1"/>
</dbReference>
<dbReference type="GO" id="GO:0004674">
    <property type="term" value="F:protein serine/threonine kinase activity"/>
    <property type="evidence" value="ECO:0007669"/>
    <property type="project" value="UniProtKB-EC"/>
</dbReference>
<keyword evidence="3 7" id="KW-0732">Signal</keyword>
<comment type="catalytic activity">
    <reaction evidence="5">
        <text>L-threonyl-[protein] + ATP = O-phospho-L-threonyl-[protein] + ADP + H(+)</text>
        <dbReference type="Rhea" id="RHEA:46608"/>
        <dbReference type="Rhea" id="RHEA-COMP:11060"/>
        <dbReference type="Rhea" id="RHEA-COMP:11605"/>
        <dbReference type="ChEBI" id="CHEBI:15378"/>
        <dbReference type="ChEBI" id="CHEBI:30013"/>
        <dbReference type="ChEBI" id="CHEBI:30616"/>
        <dbReference type="ChEBI" id="CHEBI:61977"/>
        <dbReference type="ChEBI" id="CHEBI:456216"/>
        <dbReference type="EC" id="2.7.11.1"/>
    </reaction>
</comment>
<evidence type="ECO:0000256" key="6">
    <source>
        <dbReference type="ARBA" id="ARBA00048679"/>
    </source>
</evidence>
<proteinExistence type="predicted"/>
<keyword evidence="11" id="KW-1185">Reference proteome</keyword>
<feature type="signal peptide" evidence="7">
    <location>
        <begin position="1"/>
        <end position="20"/>
    </location>
</feature>
<evidence type="ECO:0000256" key="4">
    <source>
        <dbReference type="ARBA" id="ARBA00023180"/>
    </source>
</evidence>
<evidence type="ECO:0000313" key="10">
    <source>
        <dbReference type="EMBL" id="KAK7314586.1"/>
    </source>
</evidence>
<dbReference type="InterPro" id="IPR032872">
    <property type="entry name" value="WAK_assoc_C"/>
</dbReference>
<dbReference type="GO" id="GO:0016020">
    <property type="term" value="C:membrane"/>
    <property type="evidence" value="ECO:0007669"/>
    <property type="project" value="UniProtKB-SubCell"/>
</dbReference>
<comment type="caution">
    <text evidence="10">The sequence shown here is derived from an EMBL/GenBank/DDBJ whole genome shotgun (WGS) entry which is preliminary data.</text>
</comment>
<sequence>MSKSLYFLFALSIILMTCYADNSNKSATCAPSNCGKVSIGYPFWRRSNTMVGVVCGYPDFGLECSEGHAIITLPSDTYYVEEINYDQHSITLVDIDILNQACPRAQHNVSLHNLPLSFSSLDLNLNFYFNCSSYPSSVDPIGCFLKNSHDTNQSYVFSTGMDYGYDEWLMQCEEHVVVTVLQDEIESGDLITGFGAAMKKGFVLDWRRAEDCAECEQSGGYCGFNQTTKQSRCICRDGRTFAKSCNKGTLALAC</sequence>
<dbReference type="PANTHER" id="PTHR33138">
    <property type="entry name" value="OS01G0690200 PROTEIN"/>
    <property type="match status" value="1"/>
</dbReference>
<dbReference type="Pfam" id="PF14380">
    <property type="entry name" value="WAK_assoc"/>
    <property type="match status" value="1"/>
</dbReference>
<comment type="subcellular location">
    <subcellularLocation>
        <location evidence="1">Membrane</location>
        <topology evidence="1">Single-pass membrane protein</topology>
    </subcellularLocation>
</comment>
<evidence type="ECO:0000256" key="1">
    <source>
        <dbReference type="ARBA" id="ARBA00004167"/>
    </source>
</evidence>